<dbReference type="PANTHER" id="PTHR43046:SF2">
    <property type="entry name" value="8-OXO-DGTP DIPHOSPHATASE-RELATED"/>
    <property type="match status" value="1"/>
</dbReference>
<dbReference type="EMBL" id="RCDC01000004">
    <property type="protein sequence ID" value="RLK57854.1"/>
    <property type="molecule type" value="Genomic_DNA"/>
</dbReference>
<dbReference type="PROSITE" id="PS51462">
    <property type="entry name" value="NUDIX"/>
    <property type="match status" value="1"/>
</dbReference>
<proteinExistence type="predicted"/>
<feature type="domain" description="Nudix hydrolase" evidence="3">
    <location>
        <begin position="13"/>
        <end position="140"/>
    </location>
</feature>
<dbReference type="AlphaFoldDB" id="A0A498CRI1"/>
<sequence>MTSVPTDVQHAAATIDIVAAVVFDAGGRVLVVRKQGSETFIQPGGKPEPGEAPLVALARELKEELGVTLDPATAVPLGRFEAWAVHETGHRVRANVYLVTVTGSPRAQAEIAELAWVPLRPPHGLRLAPLSADHILPAAATAVAAT</sequence>
<dbReference type="PROSITE" id="PS00893">
    <property type="entry name" value="NUDIX_BOX"/>
    <property type="match status" value="1"/>
</dbReference>
<dbReference type="InterPro" id="IPR020084">
    <property type="entry name" value="NUDIX_hydrolase_CS"/>
</dbReference>
<evidence type="ECO:0000313" key="5">
    <source>
        <dbReference type="Proteomes" id="UP000274786"/>
    </source>
</evidence>
<dbReference type="InterPro" id="IPR000086">
    <property type="entry name" value="NUDIX_hydrolase_dom"/>
</dbReference>
<organism evidence="4 5">
    <name type="scientific">Stenotrophomonas rhizophila</name>
    <dbReference type="NCBI Taxonomy" id="216778"/>
    <lineage>
        <taxon>Bacteria</taxon>
        <taxon>Pseudomonadati</taxon>
        <taxon>Pseudomonadota</taxon>
        <taxon>Gammaproteobacteria</taxon>
        <taxon>Lysobacterales</taxon>
        <taxon>Lysobacteraceae</taxon>
        <taxon>Stenotrophomonas</taxon>
    </lineage>
</organism>
<protein>
    <submittedName>
        <fullName evidence="4">8-oxo-dGTP pyrophosphatase MutT (NUDIX family)</fullName>
    </submittedName>
</protein>
<evidence type="ECO:0000313" key="4">
    <source>
        <dbReference type="EMBL" id="RLK57854.1"/>
    </source>
</evidence>
<dbReference type="Proteomes" id="UP000274786">
    <property type="component" value="Unassembled WGS sequence"/>
</dbReference>
<dbReference type="SUPFAM" id="SSF55811">
    <property type="entry name" value="Nudix"/>
    <property type="match status" value="1"/>
</dbReference>
<name>A0A498CRI1_9GAMM</name>
<gene>
    <name evidence="4" type="ORF">BCL79_2268</name>
</gene>
<comment type="caution">
    <text evidence="4">The sequence shown here is derived from an EMBL/GenBank/DDBJ whole genome shotgun (WGS) entry which is preliminary data.</text>
</comment>
<comment type="cofactor">
    <cofactor evidence="1">
        <name>Mg(2+)</name>
        <dbReference type="ChEBI" id="CHEBI:18420"/>
    </cofactor>
</comment>
<dbReference type="Gene3D" id="3.90.79.10">
    <property type="entry name" value="Nucleoside Triphosphate Pyrophosphohydrolase"/>
    <property type="match status" value="1"/>
</dbReference>
<accession>A0A498CRI1</accession>
<dbReference type="Pfam" id="PF00293">
    <property type="entry name" value="NUDIX"/>
    <property type="match status" value="1"/>
</dbReference>
<keyword evidence="2" id="KW-0378">Hydrolase</keyword>
<dbReference type="GO" id="GO:0016787">
    <property type="term" value="F:hydrolase activity"/>
    <property type="evidence" value="ECO:0007669"/>
    <property type="project" value="UniProtKB-KW"/>
</dbReference>
<evidence type="ECO:0000256" key="2">
    <source>
        <dbReference type="ARBA" id="ARBA00022801"/>
    </source>
</evidence>
<dbReference type="CDD" id="cd04690">
    <property type="entry name" value="NUDIX_Hydrolase"/>
    <property type="match status" value="1"/>
</dbReference>
<evidence type="ECO:0000259" key="3">
    <source>
        <dbReference type="PROSITE" id="PS51462"/>
    </source>
</evidence>
<dbReference type="InterPro" id="IPR015797">
    <property type="entry name" value="NUDIX_hydrolase-like_dom_sf"/>
</dbReference>
<dbReference type="PANTHER" id="PTHR43046">
    <property type="entry name" value="GDP-MANNOSE MANNOSYL HYDROLASE"/>
    <property type="match status" value="1"/>
</dbReference>
<evidence type="ECO:0000256" key="1">
    <source>
        <dbReference type="ARBA" id="ARBA00001946"/>
    </source>
</evidence>
<reference evidence="4 5" key="1">
    <citation type="submission" date="2018-10" db="EMBL/GenBank/DDBJ databases">
        <title>Comparative analysis of microorganisms from saline springs in Andes Mountain Range, Colombia.</title>
        <authorList>
            <person name="Rubin E."/>
        </authorList>
    </citation>
    <scope>NUCLEOTIDE SEQUENCE [LARGE SCALE GENOMIC DNA]</scope>
    <source>
        <strain evidence="4 5">USBA GBX 843</strain>
    </source>
</reference>